<dbReference type="AlphaFoldDB" id="A0A9W7FRP1"/>
<dbReference type="EMBL" id="BRXW01000305">
    <property type="protein sequence ID" value="GMI17769.1"/>
    <property type="molecule type" value="Genomic_DNA"/>
</dbReference>
<name>A0A9W7FRP1_9STRA</name>
<dbReference type="Proteomes" id="UP001165122">
    <property type="component" value="Unassembled WGS sequence"/>
</dbReference>
<reference evidence="2" key="1">
    <citation type="journal article" date="2023" name="Commun. Biol.">
        <title>Genome analysis of Parmales, the sister group of diatoms, reveals the evolutionary specialization of diatoms from phago-mixotrophs to photoautotrophs.</title>
        <authorList>
            <person name="Ban H."/>
            <person name="Sato S."/>
            <person name="Yoshikawa S."/>
            <person name="Yamada K."/>
            <person name="Nakamura Y."/>
            <person name="Ichinomiya M."/>
            <person name="Sato N."/>
            <person name="Blanc-Mathieu R."/>
            <person name="Endo H."/>
            <person name="Kuwata A."/>
            <person name="Ogata H."/>
        </authorList>
    </citation>
    <scope>NUCLEOTIDE SEQUENCE [LARGE SCALE GENOMIC DNA]</scope>
    <source>
        <strain evidence="2">NIES 3700</strain>
    </source>
</reference>
<gene>
    <name evidence="1" type="ORF">TrLO_g3268</name>
</gene>
<dbReference type="OrthoDB" id="67700at2759"/>
<proteinExistence type="predicted"/>
<evidence type="ECO:0000313" key="2">
    <source>
        <dbReference type="Proteomes" id="UP001165122"/>
    </source>
</evidence>
<accession>A0A9W7FRP1</accession>
<sequence length="69" mass="8010">MNVGVRKIYDSTVLHVSKSSRRGLVSRALTVRKLVEENRERQLRLFAEQEKAAKKQEKAEMLVASKKKR</sequence>
<comment type="caution">
    <text evidence="1">The sequence shown here is derived from an EMBL/GenBank/DDBJ whole genome shotgun (WGS) entry which is preliminary data.</text>
</comment>
<organism evidence="1 2">
    <name type="scientific">Triparma laevis f. longispina</name>
    <dbReference type="NCBI Taxonomy" id="1714387"/>
    <lineage>
        <taxon>Eukaryota</taxon>
        <taxon>Sar</taxon>
        <taxon>Stramenopiles</taxon>
        <taxon>Ochrophyta</taxon>
        <taxon>Bolidophyceae</taxon>
        <taxon>Parmales</taxon>
        <taxon>Triparmaceae</taxon>
        <taxon>Triparma</taxon>
    </lineage>
</organism>
<protein>
    <submittedName>
        <fullName evidence="1">Uncharacterized protein</fullName>
    </submittedName>
</protein>
<evidence type="ECO:0000313" key="1">
    <source>
        <dbReference type="EMBL" id="GMI17769.1"/>
    </source>
</evidence>
<keyword evidence="2" id="KW-1185">Reference proteome</keyword>